<keyword evidence="4" id="KW-1185">Reference proteome</keyword>
<dbReference type="Proteomes" id="UP000503462">
    <property type="component" value="Chromosome 4"/>
</dbReference>
<dbReference type="Pfam" id="PF10307">
    <property type="entry name" value="HAD_SAK_1"/>
    <property type="match status" value="1"/>
</dbReference>
<dbReference type="GO" id="GO:0008649">
    <property type="term" value="F:rRNA methyltransferase activity"/>
    <property type="evidence" value="ECO:0007669"/>
    <property type="project" value="TreeGrafter"/>
</dbReference>
<dbReference type="GO" id="GO:0031428">
    <property type="term" value="C:box C/D methylation guide snoRNP complex"/>
    <property type="evidence" value="ECO:0007669"/>
    <property type="project" value="TreeGrafter"/>
</dbReference>
<dbReference type="GO" id="GO:0000494">
    <property type="term" value="P:box C/D sno(s)RNA 3'-end processing"/>
    <property type="evidence" value="ECO:0007669"/>
    <property type="project" value="TreeGrafter"/>
</dbReference>
<evidence type="ECO:0000313" key="3">
    <source>
        <dbReference type="EMBL" id="QIX00219.1"/>
    </source>
</evidence>
<dbReference type="PANTHER" id="PTHR10335:SF23">
    <property type="entry name" value="OB FOLD-CONTAINING PROTEIN, NUCLEIC ACID BINDING"/>
    <property type="match status" value="1"/>
</dbReference>
<accession>A0A6H0Y027</accession>
<dbReference type="InterPro" id="IPR018812">
    <property type="entry name" value="SAK_HAD"/>
</dbReference>
<proteinExistence type="predicted"/>
<name>A0A6H0Y027_9PEZI</name>
<feature type="compositionally biased region" description="Polar residues" evidence="1">
    <location>
        <begin position="447"/>
        <end position="461"/>
    </location>
</feature>
<evidence type="ECO:0000256" key="1">
    <source>
        <dbReference type="SAM" id="MobiDB-lite"/>
    </source>
</evidence>
<dbReference type="OrthoDB" id="5596992at2759"/>
<dbReference type="GO" id="GO:1990259">
    <property type="term" value="F:histone H2AQ104 methyltransferase activity"/>
    <property type="evidence" value="ECO:0007669"/>
    <property type="project" value="TreeGrafter"/>
</dbReference>
<dbReference type="EMBL" id="CP051142">
    <property type="protein sequence ID" value="QIX00219.1"/>
    <property type="molecule type" value="Genomic_DNA"/>
</dbReference>
<reference evidence="3 4" key="1">
    <citation type="journal article" date="2016" name="Sci. Rep.">
        <title>Peltaster fructicola genome reveals evolution from an invasive phytopathogen to an ectophytic parasite.</title>
        <authorList>
            <person name="Xu C."/>
            <person name="Chen H."/>
            <person name="Gleason M.L."/>
            <person name="Xu J.R."/>
            <person name="Liu H."/>
            <person name="Zhang R."/>
            <person name="Sun G."/>
        </authorList>
    </citation>
    <scope>NUCLEOTIDE SEQUENCE [LARGE SCALE GENOMIC DNA]</scope>
    <source>
        <strain evidence="3 4">LNHT1506</strain>
    </source>
</reference>
<feature type="region of interest" description="Disordered" evidence="1">
    <location>
        <begin position="414"/>
        <end position="520"/>
    </location>
</feature>
<dbReference type="AlphaFoldDB" id="A0A6H0Y027"/>
<gene>
    <name evidence="3" type="ORF">AMS68_005736</name>
</gene>
<dbReference type="PANTHER" id="PTHR10335">
    <property type="entry name" value="RRNA 2-O-METHYLTRANSFERASE FIBRILLARIN"/>
    <property type="match status" value="1"/>
</dbReference>
<evidence type="ECO:0000313" key="4">
    <source>
        <dbReference type="Proteomes" id="UP000503462"/>
    </source>
</evidence>
<dbReference type="GO" id="GO:0003723">
    <property type="term" value="F:RNA binding"/>
    <property type="evidence" value="ECO:0007669"/>
    <property type="project" value="TreeGrafter"/>
</dbReference>
<organism evidence="3 4">
    <name type="scientific">Peltaster fructicola</name>
    <dbReference type="NCBI Taxonomy" id="286661"/>
    <lineage>
        <taxon>Eukaryota</taxon>
        <taxon>Fungi</taxon>
        <taxon>Dikarya</taxon>
        <taxon>Ascomycota</taxon>
        <taxon>Pezizomycotina</taxon>
        <taxon>Dothideomycetes</taxon>
        <taxon>Dothideomycetes incertae sedis</taxon>
        <taxon>Peltaster</taxon>
    </lineage>
</organism>
<protein>
    <recommendedName>
        <fullName evidence="2">Swiss Army Knife RNA repair protein HAD domain-containing protein</fullName>
    </recommendedName>
</protein>
<evidence type="ECO:0000259" key="2">
    <source>
        <dbReference type="Pfam" id="PF10307"/>
    </source>
</evidence>
<feature type="compositionally biased region" description="Low complexity" evidence="1">
    <location>
        <begin position="462"/>
        <end position="472"/>
    </location>
</feature>
<feature type="domain" description="Swiss Army Knife RNA repair protein HAD" evidence="2">
    <location>
        <begin position="40"/>
        <end position="249"/>
    </location>
</feature>
<sequence>MSVHTPTALKRWSCSNSQLPPVKQIKRIHIYDFDNTLFLSPLPNKQLWNTTTFGALQAQEYLHDGGWWHNQAFSLPQEGIEKEEPRAWEGAWNEHIVDLARITSEDTEALSVLLTGRGEKNFSELLQRIFKAKGLRFDIVALKPAVSPTGKVFDNTLQFKTTLLRDIVYTYTDAEELRMYEDRPKHTKAFRDFFEELNGELIASRSDGPVNAPRKPIDAEVIQVAEVESYMDPVKEVAEIQSMINSHNKAIVDGMHRGIPYKIKRSVFYTGYLISAADSDRLKKLVRLPARQTDQDVKWLANNILITPRPATQQIMDKVGGIGATTRWKVTGLGSLDQRIWAARVAPTDPNTKIYTENSTPYVVLATRRQTKPIDASRIHNWQNIAAGQSFEFDTTVGEKVLLRIDEERANEDDYEASFANTRNGKRTRDEDFPALGSQRQPRHNGRTQQKTHAGNQSAWSANRGIGAAAQRGGRGGQHSGRGNRRGNDRGGGNRGRGRGAYRSLDANAGQSYNVSSMEY</sequence>
<dbReference type="GO" id="GO:0032040">
    <property type="term" value="C:small-subunit processome"/>
    <property type="evidence" value="ECO:0007669"/>
    <property type="project" value="TreeGrafter"/>
</dbReference>
<feature type="compositionally biased region" description="Polar residues" evidence="1">
    <location>
        <begin position="509"/>
        <end position="520"/>
    </location>
</feature>